<dbReference type="InterPro" id="IPR000835">
    <property type="entry name" value="HTH_MarR-typ"/>
</dbReference>
<dbReference type="GO" id="GO:0006950">
    <property type="term" value="P:response to stress"/>
    <property type="evidence" value="ECO:0007669"/>
    <property type="project" value="TreeGrafter"/>
</dbReference>
<name>A0A1X2EWD9_9MYCO</name>
<sequence length="142" mass="15290">MLDMSAFLEEQPLGYLMYRVVAVLQPKVAAQLQPLGLTLPEFVCLRILSMAPGQSNAELARHTNVSPQAMNNVLRGLQDKGAVRRPDAVTSGRALPAELTPQGAALLKRAEAAVLAAEADVLASLTVDQRRELKRLLAHAVD</sequence>
<proteinExistence type="predicted"/>
<dbReference type="PANTHER" id="PTHR33164:SF43">
    <property type="entry name" value="HTH-TYPE TRANSCRIPTIONAL REPRESSOR YETL"/>
    <property type="match status" value="1"/>
</dbReference>
<dbReference type="PANTHER" id="PTHR33164">
    <property type="entry name" value="TRANSCRIPTIONAL REGULATOR, MARR FAMILY"/>
    <property type="match status" value="1"/>
</dbReference>
<dbReference type="OrthoDB" id="3177763at2"/>
<reference evidence="2 3" key="1">
    <citation type="submission" date="2016-01" db="EMBL/GenBank/DDBJ databases">
        <title>The new phylogeny of the genus Mycobacterium.</title>
        <authorList>
            <person name="Tarcisio F."/>
            <person name="Conor M."/>
            <person name="Antonella G."/>
            <person name="Elisabetta G."/>
            <person name="Giulia F.S."/>
            <person name="Sara T."/>
            <person name="Anna F."/>
            <person name="Clotilde B."/>
            <person name="Roberto B."/>
            <person name="Veronica D.S."/>
            <person name="Fabio R."/>
            <person name="Monica P."/>
            <person name="Olivier J."/>
            <person name="Enrico T."/>
            <person name="Nicola S."/>
        </authorList>
    </citation>
    <scope>NUCLEOTIDE SEQUENCE [LARGE SCALE GENOMIC DNA]</scope>
    <source>
        <strain evidence="2 3">ATCC 700010</strain>
    </source>
</reference>
<evidence type="ECO:0000313" key="3">
    <source>
        <dbReference type="Proteomes" id="UP000193964"/>
    </source>
</evidence>
<evidence type="ECO:0000313" key="2">
    <source>
        <dbReference type="EMBL" id="ORX10512.1"/>
    </source>
</evidence>
<dbReference type="InterPro" id="IPR036388">
    <property type="entry name" value="WH-like_DNA-bd_sf"/>
</dbReference>
<dbReference type="GO" id="GO:0003700">
    <property type="term" value="F:DNA-binding transcription factor activity"/>
    <property type="evidence" value="ECO:0007669"/>
    <property type="project" value="InterPro"/>
</dbReference>
<dbReference type="SUPFAM" id="SSF46785">
    <property type="entry name" value="Winged helix' DNA-binding domain"/>
    <property type="match status" value="1"/>
</dbReference>
<dbReference type="InterPro" id="IPR039422">
    <property type="entry name" value="MarR/SlyA-like"/>
</dbReference>
<dbReference type="Proteomes" id="UP000193964">
    <property type="component" value="Unassembled WGS sequence"/>
</dbReference>
<protein>
    <submittedName>
        <fullName evidence="2">Transcriptional regulator</fullName>
    </submittedName>
</protein>
<gene>
    <name evidence="2" type="ORF">AWC31_04215</name>
</gene>
<evidence type="ECO:0000259" key="1">
    <source>
        <dbReference type="PROSITE" id="PS50995"/>
    </source>
</evidence>
<dbReference type="AlphaFoldDB" id="A0A1X2EWD9"/>
<dbReference type="Gene3D" id="1.10.10.10">
    <property type="entry name" value="Winged helix-like DNA-binding domain superfamily/Winged helix DNA-binding domain"/>
    <property type="match status" value="1"/>
</dbReference>
<organism evidence="2 3">
    <name type="scientific">Mycolicibacterium wolinskyi</name>
    <dbReference type="NCBI Taxonomy" id="59750"/>
    <lineage>
        <taxon>Bacteria</taxon>
        <taxon>Bacillati</taxon>
        <taxon>Actinomycetota</taxon>
        <taxon>Actinomycetes</taxon>
        <taxon>Mycobacteriales</taxon>
        <taxon>Mycobacteriaceae</taxon>
        <taxon>Mycolicibacterium</taxon>
    </lineage>
</organism>
<accession>A0A1X2EWD9</accession>
<dbReference type="RefSeq" id="WP_085147908.1">
    <property type="nucleotide sequence ID" value="NZ_JACKUA010000026.1"/>
</dbReference>
<dbReference type="Pfam" id="PF01047">
    <property type="entry name" value="MarR"/>
    <property type="match status" value="1"/>
</dbReference>
<dbReference type="SMART" id="SM00347">
    <property type="entry name" value="HTH_MARR"/>
    <property type="match status" value="1"/>
</dbReference>
<dbReference type="EMBL" id="LQQA01000032">
    <property type="protein sequence ID" value="ORX10512.1"/>
    <property type="molecule type" value="Genomic_DNA"/>
</dbReference>
<comment type="caution">
    <text evidence="2">The sequence shown here is derived from an EMBL/GenBank/DDBJ whole genome shotgun (WGS) entry which is preliminary data.</text>
</comment>
<dbReference type="PROSITE" id="PS50995">
    <property type="entry name" value="HTH_MARR_2"/>
    <property type="match status" value="1"/>
</dbReference>
<dbReference type="InterPro" id="IPR036390">
    <property type="entry name" value="WH_DNA-bd_sf"/>
</dbReference>
<feature type="domain" description="HTH marR-type" evidence="1">
    <location>
        <begin position="10"/>
        <end position="142"/>
    </location>
</feature>